<keyword evidence="3" id="KW-1185">Reference proteome</keyword>
<evidence type="ECO:0000313" key="3">
    <source>
        <dbReference type="Proteomes" id="UP000325286"/>
    </source>
</evidence>
<evidence type="ECO:0000256" key="1">
    <source>
        <dbReference type="SAM" id="Phobius"/>
    </source>
</evidence>
<dbReference type="Proteomes" id="UP000325286">
    <property type="component" value="Chromosome"/>
</dbReference>
<gene>
    <name evidence="2" type="ORF">UC8_19630</name>
</gene>
<dbReference type="EMBL" id="CP042914">
    <property type="protein sequence ID" value="QEG39960.1"/>
    <property type="molecule type" value="Genomic_DNA"/>
</dbReference>
<organism evidence="2 3">
    <name type="scientific">Roseimaritima ulvae</name>
    <dbReference type="NCBI Taxonomy" id="980254"/>
    <lineage>
        <taxon>Bacteria</taxon>
        <taxon>Pseudomonadati</taxon>
        <taxon>Planctomycetota</taxon>
        <taxon>Planctomycetia</taxon>
        <taxon>Pirellulales</taxon>
        <taxon>Pirellulaceae</taxon>
        <taxon>Roseimaritima</taxon>
    </lineage>
</organism>
<accession>A0A5B9QQN5</accession>
<reference evidence="2 3" key="1">
    <citation type="submission" date="2019-08" db="EMBL/GenBank/DDBJ databases">
        <title>Deep-cultivation of Planctomycetes and their phenomic and genomic characterization uncovers novel biology.</title>
        <authorList>
            <person name="Wiegand S."/>
            <person name="Jogler M."/>
            <person name="Boedeker C."/>
            <person name="Pinto D."/>
            <person name="Vollmers J."/>
            <person name="Rivas-Marin E."/>
            <person name="Kohn T."/>
            <person name="Peeters S.H."/>
            <person name="Heuer A."/>
            <person name="Rast P."/>
            <person name="Oberbeckmann S."/>
            <person name="Bunk B."/>
            <person name="Jeske O."/>
            <person name="Meyerdierks A."/>
            <person name="Storesund J.E."/>
            <person name="Kallscheuer N."/>
            <person name="Luecker S."/>
            <person name="Lage O.M."/>
            <person name="Pohl T."/>
            <person name="Merkel B.J."/>
            <person name="Hornburger P."/>
            <person name="Mueller R.-W."/>
            <person name="Bruemmer F."/>
            <person name="Labrenz M."/>
            <person name="Spormann A.M."/>
            <person name="Op den Camp H."/>
            <person name="Overmann J."/>
            <person name="Amann R."/>
            <person name="Jetten M.S.M."/>
            <person name="Mascher T."/>
            <person name="Medema M.H."/>
            <person name="Devos D.P."/>
            <person name="Kaster A.-K."/>
            <person name="Ovreas L."/>
            <person name="Rohde M."/>
            <person name="Galperin M.Y."/>
            <person name="Jogler C."/>
        </authorList>
    </citation>
    <scope>NUCLEOTIDE SEQUENCE [LARGE SCALE GENOMIC DNA]</scope>
    <source>
        <strain evidence="2 3">UC8</strain>
    </source>
</reference>
<keyword evidence="1" id="KW-1133">Transmembrane helix</keyword>
<proteinExistence type="predicted"/>
<keyword evidence="1" id="KW-0472">Membrane</keyword>
<sequence>MKSTTTREGIPPAWRRPVVLALAVVLFTAGVLIRLASDESSGHGKFGSGSMIRLGVVFAALWLAWPSLRRPATWLPPGMAMVILGGIGVLAVQPRLLPAVLPAVGLLLSVSAAVRFFRG</sequence>
<dbReference type="RefSeq" id="WP_238388737.1">
    <property type="nucleotide sequence ID" value="NZ_CP042914.1"/>
</dbReference>
<dbReference type="KEGG" id="rul:UC8_19630"/>
<name>A0A5B9QQN5_9BACT</name>
<feature type="transmembrane region" description="Helical" evidence="1">
    <location>
        <begin position="99"/>
        <end position="117"/>
    </location>
</feature>
<protein>
    <submittedName>
        <fullName evidence="2">Uncharacterized protein</fullName>
    </submittedName>
</protein>
<dbReference type="AlphaFoldDB" id="A0A5B9QQN5"/>
<keyword evidence="1" id="KW-0812">Transmembrane</keyword>
<feature type="transmembrane region" description="Helical" evidence="1">
    <location>
        <begin position="72"/>
        <end position="93"/>
    </location>
</feature>
<evidence type="ECO:0000313" key="2">
    <source>
        <dbReference type="EMBL" id="QEG39960.1"/>
    </source>
</evidence>
<feature type="transmembrane region" description="Helical" evidence="1">
    <location>
        <begin position="46"/>
        <end position="65"/>
    </location>
</feature>